<reference evidence="1 2" key="1">
    <citation type="journal article" date="2014" name="Int. J. Syst. Evol. Microbiol.">
        <title>Carboxylicivirga gen. nov. in the family Marinilabiliaceae with two novel species, Carboxylicivirga mesophila sp. nov. and Carboxylicivirga taeanensis sp. nov., and reclassification of Cytophaga fermentans as Saccharicrinis fermentans gen. nov., comb. nov.</title>
        <authorList>
            <person name="Yang S.H."/>
            <person name="Seo H.S."/>
            <person name="Woo J.H."/>
            <person name="Oh H.M."/>
            <person name="Jang H."/>
            <person name="Lee J.H."/>
            <person name="Kim S.J."/>
            <person name="Kwon K.K."/>
        </authorList>
    </citation>
    <scope>NUCLEOTIDE SEQUENCE [LARGE SCALE GENOMIC DNA]</scope>
    <source>
        <strain evidence="1 2">JCM 18290</strain>
    </source>
</reference>
<comment type="caution">
    <text evidence="1">The sequence shown here is derived from an EMBL/GenBank/DDBJ whole genome shotgun (WGS) entry which is preliminary data.</text>
</comment>
<keyword evidence="2" id="KW-1185">Reference proteome</keyword>
<accession>A0ABS5KG28</accession>
<organism evidence="1 2">
    <name type="scientific">Carboxylicivirga mesophila</name>
    <dbReference type="NCBI Taxonomy" id="1166478"/>
    <lineage>
        <taxon>Bacteria</taxon>
        <taxon>Pseudomonadati</taxon>
        <taxon>Bacteroidota</taxon>
        <taxon>Bacteroidia</taxon>
        <taxon>Marinilabiliales</taxon>
        <taxon>Marinilabiliaceae</taxon>
        <taxon>Carboxylicivirga</taxon>
    </lineage>
</organism>
<gene>
    <name evidence="1" type="ORF">KEM09_21690</name>
</gene>
<evidence type="ECO:0000313" key="2">
    <source>
        <dbReference type="Proteomes" id="UP000721861"/>
    </source>
</evidence>
<dbReference type="Proteomes" id="UP000721861">
    <property type="component" value="Unassembled WGS sequence"/>
</dbReference>
<name>A0ABS5KG28_9BACT</name>
<feature type="non-terminal residue" evidence="1">
    <location>
        <position position="1"/>
    </location>
</feature>
<sequence length="69" mass="7711">TLGGQIPASIVSSSRTDNLNAESATAPCGQPLCGIFPINPKDLFKKITYTFNDYLEYEKYNIIYNMVFL</sequence>
<protein>
    <submittedName>
        <fullName evidence="1">Uncharacterized protein</fullName>
    </submittedName>
</protein>
<proteinExistence type="predicted"/>
<dbReference type="RefSeq" id="WP_212232033.1">
    <property type="nucleotide sequence ID" value="NZ_JAGUCN010000057.1"/>
</dbReference>
<evidence type="ECO:0000313" key="1">
    <source>
        <dbReference type="EMBL" id="MBS2214034.1"/>
    </source>
</evidence>
<dbReference type="EMBL" id="JAGUCN010000057">
    <property type="protein sequence ID" value="MBS2214034.1"/>
    <property type="molecule type" value="Genomic_DNA"/>
</dbReference>